<proteinExistence type="predicted"/>
<keyword evidence="3" id="KW-1185">Reference proteome</keyword>
<keyword evidence="1" id="KW-0472">Membrane</keyword>
<feature type="transmembrane region" description="Helical" evidence="1">
    <location>
        <begin position="20"/>
        <end position="43"/>
    </location>
</feature>
<keyword evidence="1" id="KW-0812">Transmembrane</keyword>
<dbReference type="PIRSF" id="PIRSF037259">
    <property type="entry name" value="EcsB_ABC"/>
    <property type="match status" value="1"/>
</dbReference>
<dbReference type="Proteomes" id="UP001596283">
    <property type="component" value="Unassembled WGS sequence"/>
</dbReference>
<organism evidence="2 3">
    <name type="scientific">Levilactobacillus fujinensis</name>
    <dbReference type="NCBI Taxonomy" id="2486024"/>
    <lineage>
        <taxon>Bacteria</taxon>
        <taxon>Bacillati</taxon>
        <taxon>Bacillota</taxon>
        <taxon>Bacilli</taxon>
        <taxon>Lactobacillales</taxon>
        <taxon>Lactobacillaceae</taxon>
        <taxon>Levilactobacillus</taxon>
    </lineage>
</organism>
<accession>A0ABW1TIW3</accession>
<name>A0ABW1TIW3_9LACO</name>
<dbReference type="RefSeq" id="WP_125685888.1">
    <property type="nucleotide sequence ID" value="NZ_JBHSSI010000040.1"/>
</dbReference>
<dbReference type="Pfam" id="PF05975">
    <property type="entry name" value="EcsB"/>
    <property type="match status" value="1"/>
</dbReference>
<feature type="transmembrane region" description="Helical" evidence="1">
    <location>
        <begin position="282"/>
        <end position="300"/>
    </location>
</feature>
<feature type="transmembrane region" description="Helical" evidence="1">
    <location>
        <begin position="55"/>
        <end position="75"/>
    </location>
</feature>
<feature type="transmembrane region" description="Helical" evidence="1">
    <location>
        <begin position="351"/>
        <end position="370"/>
    </location>
</feature>
<dbReference type="EMBL" id="JBHSSI010000040">
    <property type="protein sequence ID" value="MFC6260768.1"/>
    <property type="molecule type" value="Genomic_DNA"/>
</dbReference>
<feature type="transmembrane region" description="Helical" evidence="1">
    <location>
        <begin position="376"/>
        <end position="395"/>
    </location>
</feature>
<sequence>MTGLFKSRLQRHLREMAKYLRLVFNDFFVFALMFLLGGLGYGYSNVLKQLKMGLWWEPVVVVLVLLVTLQVGRFATLIEDADRVFLLPKERAMHAYLVAARRYSQGLAQTTQVIVVFLLAPFLRVALGWSVPQIVGLLVVQVILKDTLLRLDLASAYQVTGQRRMNEWPIKWLLGLVTLAVGVWLTPYAAIVLAILADGAIAVWLQRHWQKQQIRWREQIKIEDNRMLGIYRFFNLFTEVPMVEGTIKRRRYLDWLFKSIKATHQQTYTYLFSRGMVRGTDFSGLVVRLTVIGMLLLYFVRGDWLPVLLAALFIYLIGFQLLPFFQQYDDVVFTHIYPIAPELRLRSFEHLVTLILGVAALLMWVIIVVANLSLVTAGIALVVELVEVWYLARIYTPQRLARAMKNKA</sequence>
<evidence type="ECO:0000313" key="2">
    <source>
        <dbReference type="EMBL" id="MFC6260768.1"/>
    </source>
</evidence>
<keyword evidence="1" id="KW-1133">Transmembrane helix</keyword>
<feature type="transmembrane region" description="Helical" evidence="1">
    <location>
        <begin position="306"/>
        <end position="325"/>
    </location>
</feature>
<evidence type="ECO:0000313" key="3">
    <source>
        <dbReference type="Proteomes" id="UP001596283"/>
    </source>
</evidence>
<comment type="caution">
    <text evidence="2">The sequence shown here is derived from an EMBL/GenBank/DDBJ whole genome shotgun (WGS) entry which is preliminary data.</text>
</comment>
<feature type="transmembrane region" description="Helical" evidence="1">
    <location>
        <begin position="113"/>
        <end position="144"/>
    </location>
</feature>
<feature type="transmembrane region" description="Helical" evidence="1">
    <location>
        <begin position="172"/>
        <end position="205"/>
    </location>
</feature>
<gene>
    <name evidence="2" type="ORF">ACFP1C_07450</name>
</gene>
<protein>
    <submittedName>
        <fullName evidence="2">ABC transporter permease</fullName>
    </submittedName>
</protein>
<dbReference type="InterPro" id="IPR010288">
    <property type="entry name" value="EcsB_ABC"/>
</dbReference>
<evidence type="ECO:0000256" key="1">
    <source>
        <dbReference type="SAM" id="Phobius"/>
    </source>
</evidence>
<reference evidence="3" key="1">
    <citation type="journal article" date="2019" name="Int. J. Syst. Evol. Microbiol.">
        <title>The Global Catalogue of Microorganisms (GCM) 10K type strain sequencing project: providing services to taxonomists for standard genome sequencing and annotation.</title>
        <authorList>
            <consortium name="The Broad Institute Genomics Platform"/>
            <consortium name="The Broad Institute Genome Sequencing Center for Infectious Disease"/>
            <person name="Wu L."/>
            <person name="Ma J."/>
        </authorList>
    </citation>
    <scope>NUCLEOTIDE SEQUENCE [LARGE SCALE GENOMIC DNA]</scope>
    <source>
        <strain evidence="3">CCM 8908</strain>
    </source>
</reference>